<comment type="caution">
    <text evidence="21">The sequence shown here is derived from an EMBL/GenBank/DDBJ whole genome shotgun (WGS) entry which is preliminary data.</text>
</comment>
<keyword evidence="13" id="KW-0119">Carbohydrate metabolism</keyword>
<sequence>MKFILAVLAALASQAYATNNFYGMVAANAIGGKTPYTCRTQADWNTLAKTSKANGFKSLRIVGFDCDALSRASKAAATYNLTVLAGIYIHKTVTEAKKQIDDEVQIFMYNYWRYGASRYVGLTIGNEVNDTTYNIMQRVYDVRGYLRMMGVTTPVSTVHTWVRIRDEPGLCGADFVAANAQNEADVMRLCRSAFFDGARTSRQAGDFLFKLAVPSLQKKCPGKKLIISETGWPSEGRNNSKAIASLNDERLAILNLNCACRDDRSVTVYAFEADNQMWKDNQNERSFGIFGKLELPSIFDICN</sequence>
<evidence type="ECO:0000256" key="13">
    <source>
        <dbReference type="ARBA" id="ARBA00023277"/>
    </source>
</evidence>
<comment type="catalytic activity">
    <reaction evidence="1">
        <text>Hydrolysis of (1-&gt;3)-beta-D-glucosidic linkages in (1-&gt;3)-beta-D-glucans.</text>
        <dbReference type="EC" id="3.2.1.39"/>
    </reaction>
</comment>
<dbReference type="GO" id="GO:0042973">
    <property type="term" value="F:glucan endo-1,3-beta-D-glucosidase activity"/>
    <property type="evidence" value="ECO:0007669"/>
    <property type="project" value="UniProtKB-EC"/>
</dbReference>
<dbReference type="Proteomes" id="UP000283269">
    <property type="component" value="Unassembled WGS sequence"/>
</dbReference>
<evidence type="ECO:0000256" key="20">
    <source>
        <dbReference type="SAM" id="SignalP"/>
    </source>
</evidence>
<keyword evidence="10" id="KW-0378">Hydrolase</keyword>
<evidence type="ECO:0000256" key="6">
    <source>
        <dbReference type="ARBA" id="ARBA00022475"/>
    </source>
</evidence>
<keyword evidence="22" id="KW-1185">Reference proteome</keyword>
<dbReference type="InterPro" id="IPR050732">
    <property type="entry name" value="Beta-glucan_modifiers"/>
</dbReference>
<dbReference type="GO" id="GO:0005576">
    <property type="term" value="C:extracellular region"/>
    <property type="evidence" value="ECO:0007669"/>
    <property type="project" value="TreeGrafter"/>
</dbReference>
<dbReference type="SUPFAM" id="SSF51445">
    <property type="entry name" value="(Trans)glycosidases"/>
    <property type="match status" value="1"/>
</dbReference>
<keyword evidence="12" id="KW-0325">Glycoprotein</keyword>
<evidence type="ECO:0000256" key="10">
    <source>
        <dbReference type="ARBA" id="ARBA00022801"/>
    </source>
</evidence>
<feature type="signal peptide" evidence="20">
    <location>
        <begin position="1"/>
        <end position="17"/>
    </location>
</feature>
<dbReference type="EC" id="3.2.1.39" evidence="5"/>
<dbReference type="STRING" id="93625.A0A409WHR5"/>
<feature type="chain" id="PRO_5019079688" description="glucan endo-1,3-beta-D-glucosidase" evidence="20">
    <location>
        <begin position="18"/>
        <end position="303"/>
    </location>
</feature>
<dbReference type="InParanoid" id="A0A409WHR5"/>
<evidence type="ECO:0000256" key="1">
    <source>
        <dbReference type="ARBA" id="ARBA00000382"/>
    </source>
</evidence>
<evidence type="ECO:0000256" key="12">
    <source>
        <dbReference type="ARBA" id="ARBA00023180"/>
    </source>
</evidence>
<dbReference type="GO" id="GO:0071555">
    <property type="term" value="P:cell wall organization"/>
    <property type="evidence" value="ECO:0007669"/>
    <property type="project" value="UniProtKB-KW"/>
</dbReference>
<dbReference type="GO" id="GO:0009986">
    <property type="term" value="C:cell surface"/>
    <property type="evidence" value="ECO:0007669"/>
    <property type="project" value="TreeGrafter"/>
</dbReference>
<evidence type="ECO:0000256" key="18">
    <source>
        <dbReference type="ARBA" id="ARBA00043078"/>
    </source>
</evidence>
<dbReference type="GO" id="GO:0005886">
    <property type="term" value="C:plasma membrane"/>
    <property type="evidence" value="ECO:0007669"/>
    <property type="project" value="UniProtKB-SubCell"/>
</dbReference>
<dbReference type="PANTHER" id="PTHR16631">
    <property type="entry name" value="GLUCAN 1,3-BETA-GLUCOSIDASE"/>
    <property type="match status" value="1"/>
</dbReference>
<name>A0A409WHR5_PSICY</name>
<reference evidence="21 22" key="1">
    <citation type="journal article" date="2018" name="Evol. Lett.">
        <title>Horizontal gene cluster transfer increased hallucinogenic mushroom diversity.</title>
        <authorList>
            <person name="Reynolds H.T."/>
            <person name="Vijayakumar V."/>
            <person name="Gluck-Thaler E."/>
            <person name="Korotkin H.B."/>
            <person name="Matheny P.B."/>
            <person name="Slot J.C."/>
        </authorList>
    </citation>
    <scope>NUCLEOTIDE SEQUENCE [LARGE SCALE GENOMIC DNA]</scope>
    <source>
        <strain evidence="21 22">2631</strain>
    </source>
</reference>
<protein>
    <recommendedName>
        <fullName evidence="5">glucan endo-1,3-beta-D-glucosidase</fullName>
        <ecNumber evidence="5">3.2.1.39</ecNumber>
    </recommendedName>
    <alternativeName>
        <fullName evidence="18">Endo-1,3-beta-glucanase btgC</fullName>
    </alternativeName>
    <alternativeName>
        <fullName evidence="17">Laminarinase btgC</fullName>
    </alternativeName>
</protein>
<proteinExistence type="inferred from homology"/>
<dbReference type="InterPro" id="IPR017853">
    <property type="entry name" value="GH"/>
</dbReference>
<gene>
    <name evidence="21" type="ORF">CVT25_015597</name>
</gene>
<comment type="subcellular location">
    <subcellularLocation>
        <location evidence="3">Cell membrane</location>
        <topology evidence="3">Single-pass type II membrane protein</topology>
    </subcellularLocation>
    <subcellularLocation>
        <location evidence="2">Secreted</location>
        <location evidence="2">Cell wall</location>
    </subcellularLocation>
</comment>
<evidence type="ECO:0000256" key="15">
    <source>
        <dbReference type="ARBA" id="ARBA00023326"/>
    </source>
</evidence>
<dbReference type="GO" id="GO:0000272">
    <property type="term" value="P:polysaccharide catabolic process"/>
    <property type="evidence" value="ECO:0007669"/>
    <property type="project" value="UniProtKB-KW"/>
</dbReference>
<keyword evidence="14" id="KW-0961">Cell wall biogenesis/degradation</keyword>
<keyword evidence="11" id="KW-0472">Membrane</keyword>
<evidence type="ECO:0000256" key="7">
    <source>
        <dbReference type="ARBA" id="ARBA00022512"/>
    </source>
</evidence>
<evidence type="ECO:0000256" key="3">
    <source>
        <dbReference type="ARBA" id="ARBA00004401"/>
    </source>
</evidence>
<evidence type="ECO:0000256" key="9">
    <source>
        <dbReference type="ARBA" id="ARBA00022729"/>
    </source>
</evidence>
<evidence type="ECO:0000313" key="22">
    <source>
        <dbReference type="Proteomes" id="UP000283269"/>
    </source>
</evidence>
<accession>A0A409WHR5</accession>
<dbReference type="Gene3D" id="3.20.20.80">
    <property type="entry name" value="Glycosidases"/>
    <property type="match status" value="1"/>
</dbReference>
<evidence type="ECO:0000256" key="5">
    <source>
        <dbReference type="ARBA" id="ARBA00012780"/>
    </source>
</evidence>
<evidence type="ECO:0000256" key="4">
    <source>
        <dbReference type="ARBA" id="ARBA00008773"/>
    </source>
</evidence>
<keyword evidence="15" id="KW-0624">Polysaccharide degradation</keyword>
<evidence type="ECO:0000313" key="21">
    <source>
        <dbReference type="EMBL" id="PPQ78052.1"/>
    </source>
</evidence>
<evidence type="ECO:0000256" key="16">
    <source>
        <dbReference type="ARBA" id="ARBA00037649"/>
    </source>
</evidence>
<evidence type="ECO:0000256" key="8">
    <source>
        <dbReference type="ARBA" id="ARBA00022525"/>
    </source>
</evidence>
<keyword evidence="7" id="KW-0134">Cell wall</keyword>
<dbReference type="InterPro" id="IPR000490">
    <property type="entry name" value="Glyco_hydro_17"/>
</dbReference>
<dbReference type="PANTHER" id="PTHR16631:SF17">
    <property type="entry name" value="GLUCAN ENDO-1,3-BETA-GLUCOSIDASE BTGC"/>
    <property type="match status" value="1"/>
</dbReference>
<comment type="function">
    <text evidence="16">Glucanases play a role in cell expansion during growth, in cell-cell fusion during mating, and in spore release during sporulation. This enzyme may be involved in beta-glucan degradation. Active on laminarin and lichenan.</text>
</comment>
<dbReference type="GO" id="GO:0009277">
    <property type="term" value="C:fungal-type cell wall"/>
    <property type="evidence" value="ECO:0007669"/>
    <property type="project" value="TreeGrafter"/>
</dbReference>
<evidence type="ECO:0000256" key="11">
    <source>
        <dbReference type="ARBA" id="ARBA00023136"/>
    </source>
</evidence>
<evidence type="ECO:0000256" key="2">
    <source>
        <dbReference type="ARBA" id="ARBA00004191"/>
    </source>
</evidence>
<dbReference type="OrthoDB" id="941679at2759"/>
<evidence type="ECO:0000256" key="17">
    <source>
        <dbReference type="ARBA" id="ARBA00042373"/>
    </source>
</evidence>
<keyword evidence="6" id="KW-1003">Cell membrane</keyword>
<dbReference type="AlphaFoldDB" id="A0A409WHR5"/>
<dbReference type="Pfam" id="PF00332">
    <property type="entry name" value="Glyco_hydro_17"/>
    <property type="match status" value="1"/>
</dbReference>
<keyword evidence="8" id="KW-0964">Secreted</keyword>
<organism evidence="21 22">
    <name type="scientific">Psilocybe cyanescens</name>
    <dbReference type="NCBI Taxonomy" id="93625"/>
    <lineage>
        <taxon>Eukaryota</taxon>
        <taxon>Fungi</taxon>
        <taxon>Dikarya</taxon>
        <taxon>Basidiomycota</taxon>
        <taxon>Agaricomycotina</taxon>
        <taxon>Agaricomycetes</taxon>
        <taxon>Agaricomycetidae</taxon>
        <taxon>Agaricales</taxon>
        <taxon>Agaricineae</taxon>
        <taxon>Strophariaceae</taxon>
        <taxon>Psilocybe</taxon>
    </lineage>
</organism>
<keyword evidence="9 20" id="KW-0732">Signal</keyword>
<dbReference type="EMBL" id="NHYD01003428">
    <property type="protein sequence ID" value="PPQ78052.1"/>
    <property type="molecule type" value="Genomic_DNA"/>
</dbReference>
<evidence type="ECO:0000256" key="14">
    <source>
        <dbReference type="ARBA" id="ARBA00023316"/>
    </source>
</evidence>
<evidence type="ECO:0000256" key="19">
    <source>
        <dbReference type="RuleBase" id="RU004335"/>
    </source>
</evidence>
<comment type="similarity">
    <text evidence="4 19">Belongs to the glycosyl hydrolase 17 family.</text>
</comment>